<keyword evidence="1" id="KW-1133">Transmembrane helix</keyword>
<feature type="transmembrane region" description="Helical" evidence="1">
    <location>
        <begin position="144"/>
        <end position="163"/>
    </location>
</feature>
<accession>A0A423IGM4</accession>
<protein>
    <submittedName>
        <fullName evidence="2">Uncharacterized protein</fullName>
    </submittedName>
</protein>
<keyword evidence="1" id="KW-0472">Membrane</keyword>
<dbReference type="EMBL" id="MOBK01000001">
    <property type="protein sequence ID" value="RON24575.1"/>
    <property type="molecule type" value="Genomic_DNA"/>
</dbReference>
<dbReference type="AlphaFoldDB" id="A0A423IGM4"/>
<evidence type="ECO:0000256" key="1">
    <source>
        <dbReference type="SAM" id="Phobius"/>
    </source>
</evidence>
<sequence>MADKSEEQKMGSELSSLLNFIPSAYYDLIARVCPGMAFWVTLSYKMDFIISFSPEKPQTSVSGADLFILILLSYVSGIVLTGFCVIWDAVSIFILERAPFCTALNLANAATFTQRWKQVSVSIDQVSQANDTAGRILVKAMAEVTLCQNLLTGLIVLACIGSFSGNLKFYAFGPYYIYYLAIGCSLFIAMMFRQAMFLGRVMDLHALYFGSVYPPATPVAIAAK</sequence>
<gene>
    <name evidence="2" type="ORF">BK660_02575</name>
</gene>
<organism evidence="2 3">
    <name type="scientific">Pseudomonas brassicacearum</name>
    <dbReference type="NCBI Taxonomy" id="930166"/>
    <lineage>
        <taxon>Bacteria</taxon>
        <taxon>Pseudomonadati</taxon>
        <taxon>Pseudomonadota</taxon>
        <taxon>Gammaproteobacteria</taxon>
        <taxon>Pseudomonadales</taxon>
        <taxon>Pseudomonadaceae</taxon>
        <taxon>Pseudomonas</taxon>
    </lineage>
</organism>
<evidence type="ECO:0000313" key="2">
    <source>
        <dbReference type="EMBL" id="RON24575.1"/>
    </source>
</evidence>
<feature type="transmembrane region" description="Helical" evidence="1">
    <location>
        <begin position="28"/>
        <end position="46"/>
    </location>
</feature>
<name>A0A423IGM4_9PSED</name>
<dbReference type="RefSeq" id="WP_123431950.1">
    <property type="nucleotide sequence ID" value="NZ_MOBK01000001.1"/>
</dbReference>
<evidence type="ECO:0000313" key="3">
    <source>
        <dbReference type="Proteomes" id="UP000285636"/>
    </source>
</evidence>
<comment type="caution">
    <text evidence="2">The sequence shown here is derived from an EMBL/GenBank/DDBJ whole genome shotgun (WGS) entry which is preliminary data.</text>
</comment>
<keyword evidence="1" id="KW-0812">Transmembrane</keyword>
<feature type="transmembrane region" description="Helical" evidence="1">
    <location>
        <begin position="175"/>
        <end position="192"/>
    </location>
</feature>
<feature type="transmembrane region" description="Helical" evidence="1">
    <location>
        <begin position="66"/>
        <end position="87"/>
    </location>
</feature>
<proteinExistence type="predicted"/>
<reference evidence="2 3" key="1">
    <citation type="submission" date="2016-10" db="EMBL/GenBank/DDBJ databases">
        <title>Comparative genome analysis of multiple Pseudomonas spp. focuses on biocontrol and plant growth promoting traits.</title>
        <authorList>
            <person name="Tao X.-Y."/>
            <person name="Taylor C.G."/>
        </authorList>
    </citation>
    <scope>NUCLEOTIDE SEQUENCE [LARGE SCALE GENOMIC DNA]</scope>
    <source>
        <strain evidence="2 3">38D7</strain>
    </source>
</reference>
<dbReference type="Proteomes" id="UP000285636">
    <property type="component" value="Unassembled WGS sequence"/>
</dbReference>